<organism evidence="2 3">
    <name type="scientific">PS1 clade bacterium</name>
    <dbReference type="NCBI Taxonomy" id="2175152"/>
    <lineage>
        <taxon>Bacteria</taxon>
        <taxon>Pseudomonadati</taxon>
        <taxon>Pseudomonadota</taxon>
        <taxon>Alphaproteobacteria</taxon>
        <taxon>PS1 clade</taxon>
    </lineage>
</organism>
<dbReference type="EMBL" id="QOQK01000014">
    <property type="protein sequence ID" value="RCL84409.1"/>
    <property type="molecule type" value="Genomic_DNA"/>
</dbReference>
<dbReference type="CDD" id="cd00531">
    <property type="entry name" value="NTF2_like"/>
    <property type="match status" value="1"/>
</dbReference>
<dbReference type="Gene3D" id="3.10.450.50">
    <property type="match status" value="1"/>
</dbReference>
<accession>A0A368EKW5</accession>
<evidence type="ECO:0000313" key="2">
    <source>
        <dbReference type="EMBL" id="RCL84409.1"/>
    </source>
</evidence>
<feature type="domain" description="SnoaL-like" evidence="1">
    <location>
        <begin position="5"/>
        <end position="131"/>
    </location>
</feature>
<sequence length="148" mass="17334">MISHQELSDRMEIQNILALYCEAIDNRDWEALDNFFTEDAIIDYTATGGLKCTLPEAKEYLDRALQQFNGGQHMIGVPLINFNGDEAKTRTILFNPMIVERENQPHVFFVGAWYVDEFVRTNTGWRIRHRNEECSYFYNLPSDFEAQE</sequence>
<protein>
    <submittedName>
        <fullName evidence="2">Nuclear transport factor 2 family protein</fullName>
    </submittedName>
</protein>
<dbReference type="AlphaFoldDB" id="A0A368EKW5"/>
<comment type="caution">
    <text evidence="2">The sequence shown here is derived from an EMBL/GenBank/DDBJ whole genome shotgun (WGS) entry which is preliminary data.</text>
</comment>
<dbReference type="Proteomes" id="UP000252289">
    <property type="component" value="Unassembled WGS sequence"/>
</dbReference>
<dbReference type="InterPro" id="IPR037401">
    <property type="entry name" value="SnoaL-like"/>
</dbReference>
<dbReference type="InterPro" id="IPR032710">
    <property type="entry name" value="NTF2-like_dom_sf"/>
</dbReference>
<evidence type="ECO:0000313" key="3">
    <source>
        <dbReference type="Proteomes" id="UP000252289"/>
    </source>
</evidence>
<dbReference type="SUPFAM" id="SSF54427">
    <property type="entry name" value="NTF2-like"/>
    <property type="match status" value="1"/>
</dbReference>
<reference evidence="2 3" key="1">
    <citation type="journal article" date="2018" name="Microbiome">
        <title>Fine metagenomic profile of the Mediterranean stratified and mixed water columns revealed by assembly and recruitment.</title>
        <authorList>
            <person name="Haro-Moreno J.M."/>
            <person name="Lopez-Perez M."/>
            <person name="De La Torre J.R."/>
            <person name="Picazo A."/>
            <person name="Camacho A."/>
            <person name="Rodriguez-Valera F."/>
        </authorList>
    </citation>
    <scope>NUCLEOTIDE SEQUENCE [LARGE SCALE GENOMIC DNA]</scope>
    <source>
        <strain evidence="2">MED-G50</strain>
    </source>
</reference>
<dbReference type="Pfam" id="PF13577">
    <property type="entry name" value="SnoaL_4"/>
    <property type="match status" value="1"/>
</dbReference>
<name>A0A368EKW5_9PROT</name>
<evidence type="ECO:0000259" key="1">
    <source>
        <dbReference type="Pfam" id="PF13577"/>
    </source>
</evidence>
<gene>
    <name evidence="2" type="ORF">DBW64_03620</name>
</gene>
<proteinExistence type="predicted"/>